<dbReference type="PANTHER" id="PTHR35792:SF1">
    <property type="entry name" value="SLL0268 PROTEIN"/>
    <property type="match status" value="1"/>
</dbReference>
<dbReference type="OrthoDB" id="9810874at2"/>
<dbReference type="KEGG" id="ppsc:EHS13_17970"/>
<name>A0A6B8RMQ1_9BACL</name>
<organism evidence="3 4">
    <name type="scientific">Paenibacillus psychroresistens</name>
    <dbReference type="NCBI Taxonomy" id="1778678"/>
    <lineage>
        <taxon>Bacteria</taxon>
        <taxon>Bacillati</taxon>
        <taxon>Bacillota</taxon>
        <taxon>Bacilli</taxon>
        <taxon>Bacillales</taxon>
        <taxon>Paenibacillaceae</taxon>
        <taxon>Paenibacillus</taxon>
    </lineage>
</organism>
<dbReference type="InterPro" id="IPR024623">
    <property type="entry name" value="YtxH"/>
</dbReference>
<gene>
    <name evidence="3" type="ORF">EHS13_17970</name>
</gene>
<evidence type="ECO:0000313" key="3">
    <source>
        <dbReference type="EMBL" id="QGQ96628.1"/>
    </source>
</evidence>
<dbReference type="RefSeq" id="WP_155701700.1">
    <property type="nucleotide sequence ID" value="NZ_CP034235.1"/>
</dbReference>
<reference evidence="4" key="1">
    <citation type="submission" date="2018-11" db="EMBL/GenBank/DDBJ databases">
        <title>Complete genome sequence of Paenibacillus sp. ML311-T8.</title>
        <authorList>
            <person name="Nam Y.-D."/>
            <person name="Kang J."/>
            <person name="Chung W.-H."/>
            <person name="Park Y.S."/>
        </authorList>
    </citation>
    <scope>NUCLEOTIDE SEQUENCE [LARGE SCALE GENOMIC DNA]</scope>
    <source>
        <strain evidence="4">ML311-T8</strain>
    </source>
</reference>
<protein>
    <submittedName>
        <fullName evidence="3">YtxH domain-containing protein</fullName>
    </submittedName>
</protein>
<evidence type="ECO:0000256" key="1">
    <source>
        <dbReference type="SAM" id="MobiDB-lite"/>
    </source>
</evidence>
<dbReference type="PANTHER" id="PTHR35792">
    <property type="entry name" value="GENERAL STRESS PROTEIN"/>
    <property type="match status" value="1"/>
</dbReference>
<feature type="region of interest" description="Disordered" evidence="1">
    <location>
        <begin position="105"/>
        <end position="124"/>
    </location>
</feature>
<evidence type="ECO:0000256" key="2">
    <source>
        <dbReference type="SAM" id="Phobius"/>
    </source>
</evidence>
<dbReference type="EMBL" id="CP034235">
    <property type="protein sequence ID" value="QGQ96628.1"/>
    <property type="molecule type" value="Genomic_DNA"/>
</dbReference>
<dbReference type="Pfam" id="PF12732">
    <property type="entry name" value="YtxH"/>
    <property type="match status" value="1"/>
</dbReference>
<keyword evidence="2" id="KW-1133">Transmembrane helix</keyword>
<proteinExistence type="predicted"/>
<dbReference type="Proteomes" id="UP000426246">
    <property type="component" value="Chromosome"/>
</dbReference>
<keyword evidence="2" id="KW-0472">Membrane</keyword>
<dbReference type="AlphaFoldDB" id="A0A6B8RMQ1"/>
<keyword evidence="4" id="KW-1185">Reference proteome</keyword>
<accession>A0A6B8RMQ1</accession>
<keyword evidence="2" id="KW-0812">Transmembrane</keyword>
<sequence>MKSKEFVVGTILGTVAGAIAAILLTPKTGPEIRAKLSFQVENITEKTQKLAHDVTDKTQRIANEVSDMTLEIAKTMSAHTNQLAEKANGLASTVVSGVKSWREDRQLASEGEQAQSDVKTEKLS</sequence>
<dbReference type="InterPro" id="IPR052928">
    <property type="entry name" value="Desiccation-related_membrane"/>
</dbReference>
<feature type="transmembrane region" description="Helical" evidence="2">
    <location>
        <begin position="6"/>
        <end position="25"/>
    </location>
</feature>
<evidence type="ECO:0000313" key="4">
    <source>
        <dbReference type="Proteomes" id="UP000426246"/>
    </source>
</evidence>